<evidence type="ECO:0000313" key="2">
    <source>
        <dbReference type="EMBL" id="KAH7112200.1"/>
    </source>
</evidence>
<dbReference type="Proteomes" id="UP000700596">
    <property type="component" value="Unassembled WGS sequence"/>
</dbReference>
<protein>
    <submittedName>
        <fullName evidence="2">Uncharacterized protein</fullName>
    </submittedName>
</protein>
<feature type="region of interest" description="Disordered" evidence="1">
    <location>
        <begin position="14"/>
        <end position="40"/>
    </location>
</feature>
<comment type="caution">
    <text evidence="2">The sequence shown here is derived from an EMBL/GenBank/DDBJ whole genome shotgun (WGS) entry which is preliminary data.</text>
</comment>
<accession>A0A9P9D2D3</accession>
<evidence type="ECO:0000256" key="1">
    <source>
        <dbReference type="SAM" id="MobiDB-lite"/>
    </source>
</evidence>
<proteinExistence type="predicted"/>
<evidence type="ECO:0000313" key="3">
    <source>
        <dbReference type="Proteomes" id="UP000700596"/>
    </source>
</evidence>
<keyword evidence="3" id="KW-1185">Reference proteome</keyword>
<reference evidence="2" key="1">
    <citation type="journal article" date="2021" name="Nat. Commun.">
        <title>Genetic determinants of endophytism in the Arabidopsis root mycobiome.</title>
        <authorList>
            <person name="Mesny F."/>
            <person name="Miyauchi S."/>
            <person name="Thiergart T."/>
            <person name="Pickel B."/>
            <person name="Atanasova L."/>
            <person name="Karlsson M."/>
            <person name="Huettel B."/>
            <person name="Barry K.W."/>
            <person name="Haridas S."/>
            <person name="Chen C."/>
            <person name="Bauer D."/>
            <person name="Andreopoulos W."/>
            <person name="Pangilinan J."/>
            <person name="LaButti K."/>
            <person name="Riley R."/>
            <person name="Lipzen A."/>
            <person name="Clum A."/>
            <person name="Drula E."/>
            <person name="Henrissat B."/>
            <person name="Kohler A."/>
            <person name="Grigoriev I.V."/>
            <person name="Martin F.M."/>
            <person name="Hacquard S."/>
        </authorList>
    </citation>
    <scope>NUCLEOTIDE SEQUENCE</scope>
    <source>
        <strain evidence="2">MPI-CAGE-CH-0243</strain>
    </source>
</reference>
<name>A0A9P9D2D3_9PLEO</name>
<organism evidence="2 3">
    <name type="scientific">Dendryphion nanum</name>
    <dbReference type="NCBI Taxonomy" id="256645"/>
    <lineage>
        <taxon>Eukaryota</taxon>
        <taxon>Fungi</taxon>
        <taxon>Dikarya</taxon>
        <taxon>Ascomycota</taxon>
        <taxon>Pezizomycotina</taxon>
        <taxon>Dothideomycetes</taxon>
        <taxon>Pleosporomycetidae</taxon>
        <taxon>Pleosporales</taxon>
        <taxon>Torulaceae</taxon>
        <taxon>Dendryphion</taxon>
    </lineage>
</organism>
<dbReference type="AlphaFoldDB" id="A0A9P9D2D3"/>
<feature type="compositionally biased region" description="Basic residues" evidence="1">
    <location>
        <begin position="15"/>
        <end position="29"/>
    </location>
</feature>
<gene>
    <name evidence="2" type="ORF">B0J11DRAFT_189021</name>
</gene>
<dbReference type="EMBL" id="JAGMWT010000022">
    <property type="protein sequence ID" value="KAH7112200.1"/>
    <property type="molecule type" value="Genomic_DNA"/>
</dbReference>
<sequence>MGLQTSNFEIDTTARRRSHALGGRRRPFSRARSSSGVVSHNVSRMSRIEQRMLFHPYNGTSLGSTRMSTVLAIPFVFLLSTSALFPLPRCSSSRASTRSRGIVNAYILATDQTLGIGIYHSGSLLPPLESGVVVERHVVHFDNLGAHFANRQRHSSGRRNPSPDTLNQIKQTTSMPLVLYTYTAIPLSLSNTLI</sequence>